<name>A0AAV4TEB0_9ARAC</name>
<accession>A0AAV4TEB0</accession>
<organism evidence="2 3">
    <name type="scientific">Caerostris darwini</name>
    <dbReference type="NCBI Taxonomy" id="1538125"/>
    <lineage>
        <taxon>Eukaryota</taxon>
        <taxon>Metazoa</taxon>
        <taxon>Ecdysozoa</taxon>
        <taxon>Arthropoda</taxon>
        <taxon>Chelicerata</taxon>
        <taxon>Arachnida</taxon>
        <taxon>Araneae</taxon>
        <taxon>Araneomorphae</taxon>
        <taxon>Entelegynae</taxon>
        <taxon>Araneoidea</taxon>
        <taxon>Araneidae</taxon>
        <taxon>Caerostris</taxon>
    </lineage>
</organism>
<evidence type="ECO:0000256" key="1">
    <source>
        <dbReference type="SAM" id="MobiDB-lite"/>
    </source>
</evidence>
<sequence>MFLPGLKFLPIKTHGFQQNINPNQIHSNKLYPSTILSISCSIYKSTLSKDPNSNMWNMQNHTTNCGDFPKKVNRRGKTRPCNPLREKLISIKNTRFTRAQYIYSRILLSLYGQDLPARQQGESCRHGLTATPISSGLPGARSGIPPPFPLPDNPGEKAYPQCLLHPLRNHRFEKLPSPHTAWTADLCSLPLDSDTVQRILIT</sequence>
<feature type="region of interest" description="Disordered" evidence="1">
    <location>
        <begin position="130"/>
        <end position="152"/>
    </location>
</feature>
<keyword evidence="3" id="KW-1185">Reference proteome</keyword>
<proteinExistence type="predicted"/>
<dbReference type="AlphaFoldDB" id="A0AAV4TEB0"/>
<protein>
    <submittedName>
        <fullName evidence="2">Uncharacterized protein</fullName>
    </submittedName>
</protein>
<evidence type="ECO:0000313" key="2">
    <source>
        <dbReference type="EMBL" id="GIY43232.1"/>
    </source>
</evidence>
<reference evidence="2 3" key="1">
    <citation type="submission" date="2021-06" db="EMBL/GenBank/DDBJ databases">
        <title>Caerostris darwini draft genome.</title>
        <authorList>
            <person name="Kono N."/>
            <person name="Arakawa K."/>
        </authorList>
    </citation>
    <scope>NUCLEOTIDE SEQUENCE [LARGE SCALE GENOMIC DNA]</scope>
</reference>
<evidence type="ECO:0000313" key="3">
    <source>
        <dbReference type="Proteomes" id="UP001054837"/>
    </source>
</evidence>
<gene>
    <name evidence="2" type="ORF">CDAR_257411</name>
</gene>
<dbReference type="EMBL" id="BPLQ01009319">
    <property type="protein sequence ID" value="GIY43232.1"/>
    <property type="molecule type" value="Genomic_DNA"/>
</dbReference>
<dbReference type="Proteomes" id="UP001054837">
    <property type="component" value="Unassembled WGS sequence"/>
</dbReference>
<comment type="caution">
    <text evidence="2">The sequence shown here is derived from an EMBL/GenBank/DDBJ whole genome shotgun (WGS) entry which is preliminary data.</text>
</comment>